<feature type="compositionally biased region" description="Basic and acidic residues" evidence="1">
    <location>
        <begin position="114"/>
        <end position="134"/>
    </location>
</feature>
<evidence type="ECO:0000313" key="2">
    <source>
        <dbReference type="EMBL" id="CAD8603957.1"/>
    </source>
</evidence>
<accession>A0A7S0Q1L5</accession>
<reference evidence="2" key="1">
    <citation type="submission" date="2021-01" db="EMBL/GenBank/DDBJ databases">
        <authorList>
            <person name="Corre E."/>
            <person name="Pelletier E."/>
            <person name="Niang G."/>
            <person name="Scheremetjew M."/>
            <person name="Finn R."/>
            <person name="Kale V."/>
            <person name="Holt S."/>
            <person name="Cochrane G."/>
            <person name="Meng A."/>
            <person name="Brown T."/>
            <person name="Cohen L."/>
        </authorList>
    </citation>
    <scope>NUCLEOTIDE SEQUENCE</scope>
    <source>
        <strain evidence="2">PLY182g</strain>
    </source>
</reference>
<organism evidence="2">
    <name type="scientific">Coccolithus braarudii</name>
    <dbReference type="NCBI Taxonomy" id="221442"/>
    <lineage>
        <taxon>Eukaryota</taxon>
        <taxon>Haptista</taxon>
        <taxon>Haptophyta</taxon>
        <taxon>Prymnesiophyceae</taxon>
        <taxon>Coccolithales</taxon>
        <taxon>Coccolithaceae</taxon>
        <taxon>Coccolithus</taxon>
    </lineage>
</organism>
<protein>
    <submittedName>
        <fullName evidence="2">Uncharacterized protein</fullName>
    </submittedName>
</protein>
<feature type="region of interest" description="Disordered" evidence="1">
    <location>
        <begin position="97"/>
        <end position="134"/>
    </location>
</feature>
<dbReference type="AlphaFoldDB" id="A0A7S0Q1L5"/>
<sequence length="134" mass="14576">MRVHAWLVAAPNPTRALCVQAEPSTRHHGATRDDTVDEQLRLDAQTLLDRAAALSSAIDMAQAAGWGRKDEWVAFIADVDKLSLSLDKLGDGSLAQARRVRVANSRTESARSAADPDKLDVKVIEAKPPQEPEK</sequence>
<proteinExistence type="predicted"/>
<gene>
    <name evidence="2" type="ORF">CPEL01642_LOCUS7292</name>
</gene>
<dbReference type="EMBL" id="HBEY01015080">
    <property type="protein sequence ID" value="CAD8603957.1"/>
    <property type="molecule type" value="Transcribed_RNA"/>
</dbReference>
<evidence type="ECO:0000256" key="1">
    <source>
        <dbReference type="SAM" id="MobiDB-lite"/>
    </source>
</evidence>
<name>A0A7S0Q1L5_9EUKA</name>